<accession>A0ACC0X741</accession>
<evidence type="ECO:0000313" key="2">
    <source>
        <dbReference type="Proteomes" id="UP001163603"/>
    </source>
</evidence>
<gene>
    <name evidence="1" type="ORF">Pint_33102</name>
</gene>
<evidence type="ECO:0000313" key="1">
    <source>
        <dbReference type="EMBL" id="KAJ0011325.1"/>
    </source>
</evidence>
<reference evidence="2" key="1">
    <citation type="journal article" date="2023" name="G3 (Bethesda)">
        <title>Genome assembly and association tests identify interacting loci associated with vigor, precocity, and sex in interspecific pistachio rootstocks.</title>
        <authorList>
            <person name="Palmer W."/>
            <person name="Jacygrad E."/>
            <person name="Sagayaradj S."/>
            <person name="Cavanaugh K."/>
            <person name="Han R."/>
            <person name="Bertier L."/>
            <person name="Beede B."/>
            <person name="Kafkas S."/>
            <person name="Golino D."/>
            <person name="Preece J."/>
            <person name="Michelmore R."/>
        </authorList>
    </citation>
    <scope>NUCLEOTIDE SEQUENCE [LARGE SCALE GENOMIC DNA]</scope>
</reference>
<comment type="caution">
    <text evidence="1">The sequence shown here is derived from an EMBL/GenBank/DDBJ whole genome shotgun (WGS) entry which is preliminary data.</text>
</comment>
<proteinExistence type="predicted"/>
<dbReference type="EMBL" id="CM047749">
    <property type="protein sequence ID" value="KAJ0011325.1"/>
    <property type="molecule type" value="Genomic_DNA"/>
</dbReference>
<protein>
    <submittedName>
        <fullName evidence="1">Uncharacterized protein</fullName>
    </submittedName>
</protein>
<sequence length="190" mass="21856">MVKKYKKSYNYLRIELVQIGIKPLSIEGLDTAIFACLRDCRWLRLRDSLLGTIESRLSNGPIFFNCYLGFIVCLDDQNVLDVLTLNIKTFNYDLKPGTIPIATIYKIQYKVMQSAFETRAINHDQKGHIVLFQTDLTRSNIIVPKTINWDQIALPEDWGLANAVIPLEMRIPKPLTQPIQNTEIENITEN</sequence>
<keyword evidence="2" id="KW-1185">Reference proteome</keyword>
<organism evidence="1 2">
    <name type="scientific">Pistacia integerrima</name>
    <dbReference type="NCBI Taxonomy" id="434235"/>
    <lineage>
        <taxon>Eukaryota</taxon>
        <taxon>Viridiplantae</taxon>
        <taxon>Streptophyta</taxon>
        <taxon>Embryophyta</taxon>
        <taxon>Tracheophyta</taxon>
        <taxon>Spermatophyta</taxon>
        <taxon>Magnoliopsida</taxon>
        <taxon>eudicotyledons</taxon>
        <taxon>Gunneridae</taxon>
        <taxon>Pentapetalae</taxon>
        <taxon>rosids</taxon>
        <taxon>malvids</taxon>
        <taxon>Sapindales</taxon>
        <taxon>Anacardiaceae</taxon>
        <taxon>Pistacia</taxon>
    </lineage>
</organism>
<dbReference type="Proteomes" id="UP001163603">
    <property type="component" value="Chromosome 14"/>
</dbReference>
<name>A0ACC0X741_9ROSI</name>